<organism evidence="1 2">
    <name type="scientific">Asparagus officinalis</name>
    <name type="common">Garden asparagus</name>
    <dbReference type="NCBI Taxonomy" id="4686"/>
    <lineage>
        <taxon>Eukaryota</taxon>
        <taxon>Viridiplantae</taxon>
        <taxon>Streptophyta</taxon>
        <taxon>Embryophyta</taxon>
        <taxon>Tracheophyta</taxon>
        <taxon>Spermatophyta</taxon>
        <taxon>Magnoliopsida</taxon>
        <taxon>Liliopsida</taxon>
        <taxon>Asparagales</taxon>
        <taxon>Asparagaceae</taxon>
        <taxon>Asparagoideae</taxon>
        <taxon>Asparagus</taxon>
    </lineage>
</organism>
<proteinExistence type="predicted"/>
<sequence>MGLAYTTPIWAPMTTMVMAEHTKSFVVAPAYEGRNASLRRSASISPVAAAGDESKAQFSNLEFVDRRRLLYLVSGRVWQQISTDLELVPLFASSLEEEMMLADLAIDLLFVATLPDLVVDSLPEIVAAPCSPLPSLAIDLRSSLEPLHIRPPTPPSSPLQRHISRTLRAPLGLVGLFVDKDDVSRTNFRCE</sequence>
<dbReference type="EMBL" id="CM007383">
    <property type="protein sequence ID" value="ONK74550.1"/>
    <property type="molecule type" value="Genomic_DNA"/>
</dbReference>
<evidence type="ECO:0000313" key="2">
    <source>
        <dbReference type="Proteomes" id="UP000243459"/>
    </source>
</evidence>
<dbReference type="Proteomes" id="UP000243459">
    <property type="component" value="Chromosome 3"/>
</dbReference>
<dbReference type="AlphaFoldDB" id="A0A5P1FDD6"/>
<evidence type="ECO:0000313" key="1">
    <source>
        <dbReference type="EMBL" id="ONK74550.1"/>
    </source>
</evidence>
<keyword evidence="2" id="KW-1185">Reference proteome</keyword>
<reference evidence="2" key="1">
    <citation type="journal article" date="2017" name="Nat. Commun.">
        <title>The asparagus genome sheds light on the origin and evolution of a young Y chromosome.</title>
        <authorList>
            <person name="Harkess A."/>
            <person name="Zhou J."/>
            <person name="Xu C."/>
            <person name="Bowers J.E."/>
            <person name="Van der Hulst R."/>
            <person name="Ayyampalayam S."/>
            <person name="Mercati F."/>
            <person name="Riccardi P."/>
            <person name="McKain M.R."/>
            <person name="Kakrana A."/>
            <person name="Tang H."/>
            <person name="Ray J."/>
            <person name="Groenendijk J."/>
            <person name="Arikit S."/>
            <person name="Mathioni S.M."/>
            <person name="Nakano M."/>
            <person name="Shan H."/>
            <person name="Telgmann-Rauber A."/>
            <person name="Kanno A."/>
            <person name="Yue Z."/>
            <person name="Chen H."/>
            <person name="Li W."/>
            <person name="Chen Y."/>
            <person name="Xu X."/>
            <person name="Zhang Y."/>
            <person name="Luo S."/>
            <person name="Chen H."/>
            <person name="Gao J."/>
            <person name="Mao Z."/>
            <person name="Pires J.C."/>
            <person name="Luo M."/>
            <person name="Kudrna D."/>
            <person name="Wing R.A."/>
            <person name="Meyers B.C."/>
            <person name="Yi K."/>
            <person name="Kong H."/>
            <person name="Lavrijsen P."/>
            <person name="Sunseri F."/>
            <person name="Falavigna A."/>
            <person name="Ye Y."/>
            <person name="Leebens-Mack J.H."/>
            <person name="Chen G."/>
        </authorList>
    </citation>
    <scope>NUCLEOTIDE SEQUENCE [LARGE SCALE GENOMIC DNA]</scope>
    <source>
        <strain evidence="2">cv. DH0086</strain>
    </source>
</reference>
<name>A0A5P1FDD6_ASPOF</name>
<gene>
    <name evidence="1" type="ORF">A4U43_C03F7560</name>
</gene>
<dbReference type="Gramene" id="ONK74550">
    <property type="protein sequence ID" value="ONK74550"/>
    <property type="gene ID" value="A4U43_C03F7560"/>
</dbReference>
<protein>
    <submittedName>
        <fullName evidence="1">Uncharacterized protein</fullName>
    </submittedName>
</protein>
<accession>A0A5P1FDD6</accession>